<reference evidence="2 3" key="1">
    <citation type="submission" date="2023-06" db="EMBL/GenBank/DDBJ databases">
        <authorList>
            <person name="Yushchuk O."/>
            <person name="Binda E."/>
            <person name="Ruckert-Reed C."/>
            <person name="Fedorenko V."/>
            <person name="Kalinowski J."/>
            <person name="Marinelli F."/>
        </authorList>
    </citation>
    <scope>NUCLEOTIDE SEQUENCE [LARGE SCALE GENOMIC DNA]</scope>
    <source>
        <strain evidence="2 3">NRRL 3884</strain>
    </source>
</reference>
<feature type="transmembrane region" description="Helical" evidence="1">
    <location>
        <begin position="48"/>
        <end position="74"/>
    </location>
</feature>
<feature type="transmembrane region" description="Helical" evidence="1">
    <location>
        <begin position="12"/>
        <end position="36"/>
    </location>
</feature>
<keyword evidence="1" id="KW-0472">Membrane</keyword>
<proteinExistence type="predicted"/>
<evidence type="ECO:0000313" key="2">
    <source>
        <dbReference type="EMBL" id="WIM93404.1"/>
    </source>
</evidence>
<feature type="transmembrane region" description="Helical" evidence="1">
    <location>
        <begin position="123"/>
        <end position="151"/>
    </location>
</feature>
<keyword evidence="1" id="KW-1133">Transmembrane helix</keyword>
<evidence type="ECO:0000256" key="1">
    <source>
        <dbReference type="SAM" id="Phobius"/>
    </source>
</evidence>
<keyword evidence="3" id="KW-1185">Reference proteome</keyword>
<gene>
    <name evidence="2" type="ORF">ACTOB_005381</name>
</gene>
<keyword evidence="1" id="KW-0812">Transmembrane</keyword>
<organism evidence="2 3">
    <name type="scientific">Actinoplanes oblitus</name>
    <dbReference type="NCBI Taxonomy" id="3040509"/>
    <lineage>
        <taxon>Bacteria</taxon>
        <taxon>Bacillati</taxon>
        <taxon>Actinomycetota</taxon>
        <taxon>Actinomycetes</taxon>
        <taxon>Micromonosporales</taxon>
        <taxon>Micromonosporaceae</taxon>
        <taxon>Actinoplanes</taxon>
    </lineage>
</organism>
<name>A0ABY8WAI2_9ACTN</name>
<dbReference type="Proteomes" id="UP001240150">
    <property type="component" value="Chromosome"/>
</dbReference>
<dbReference type="RefSeq" id="WP_284914611.1">
    <property type="nucleotide sequence ID" value="NZ_CP126980.1"/>
</dbReference>
<evidence type="ECO:0000313" key="3">
    <source>
        <dbReference type="Proteomes" id="UP001240150"/>
    </source>
</evidence>
<sequence length="171" mass="17045">MHPVLAFLIRYGLAATAAWATFVAEAVLLLAGLLAWSLGTDQGIGSPLGGPLLVLGAAVLGAGAAAAVCVPATIAGELTARGRHWVLLPLTAVGAVAVLLALIETAIVALAGPAPAPVLVSWLAGWGLLLAGVAPATLVCAGASAGVGRLLARRERRRAARAALLPAVHWR</sequence>
<accession>A0ABY8WAI2</accession>
<dbReference type="EMBL" id="CP126980">
    <property type="protein sequence ID" value="WIM93404.1"/>
    <property type="molecule type" value="Genomic_DNA"/>
</dbReference>
<protein>
    <submittedName>
        <fullName evidence="2">Uncharacterized protein</fullName>
    </submittedName>
</protein>
<feature type="transmembrane region" description="Helical" evidence="1">
    <location>
        <begin position="86"/>
        <end position="111"/>
    </location>
</feature>